<evidence type="ECO:0000313" key="1">
    <source>
        <dbReference type="EMBL" id="WDZ50169.1"/>
    </source>
</evidence>
<reference evidence="1" key="2">
    <citation type="submission" date="2023-02" db="EMBL/GenBank/DDBJ databases">
        <authorList>
            <person name="Huang Y."/>
            <person name="Zhang Y."/>
            <person name="Zhang T."/>
            <person name="Wang J."/>
        </authorList>
    </citation>
    <scope>NUCLEOTIDE SEQUENCE</scope>
    <source>
        <strain evidence="1">KJ-1</strain>
    </source>
</reference>
<dbReference type="AlphaFoldDB" id="A0AAJ6P497"/>
<dbReference type="KEGG" id="aviv:LF296_12650"/>
<gene>
    <name evidence="1" type="ORF">LF296_12650</name>
</gene>
<organism evidence="1 2">
    <name type="scientific">Acinetobacter vivianii</name>
    <dbReference type="NCBI Taxonomy" id="1776742"/>
    <lineage>
        <taxon>Bacteria</taxon>
        <taxon>Pseudomonadati</taxon>
        <taxon>Pseudomonadota</taxon>
        <taxon>Gammaproteobacteria</taxon>
        <taxon>Moraxellales</taxon>
        <taxon>Moraxellaceae</taxon>
        <taxon>Acinetobacter</taxon>
    </lineage>
</organism>
<accession>A0AAJ6P497</accession>
<reference evidence="1" key="1">
    <citation type="journal article" date="2022" name="Front Environ Sci">
        <title>Complete genome sequence analysis of a novel alkane-degrading bacterial strain, Acinetobacter vivianii KJ-1, and its diesel degradation ability.</title>
        <authorList>
            <person name="Zhang Y."/>
            <person name="Song F."/>
            <person name="Wang J."/>
            <person name="Zhao Q."/>
            <person name="Zheng L."/>
            <person name="Wang Z."/>
            <person name="Zhang X."/>
            <person name="Gao Y."/>
            <person name="Chen G."/>
            <person name="Huang Y."/>
        </authorList>
    </citation>
    <scope>NUCLEOTIDE SEQUENCE</scope>
    <source>
        <strain evidence="1">KJ-1</strain>
    </source>
</reference>
<dbReference type="EMBL" id="CP085083">
    <property type="protein sequence ID" value="WDZ50169.1"/>
    <property type="molecule type" value="Genomic_DNA"/>
</dbReference>
<protein>
    <submittedName>
        <fullName evidence="1">Uncharacterized protein</fullName>
    </submittedName>
</protein>
<sequence length="658" mass="69887">MPVETNNLVLYKSERLTDTPDGGGKYSGQVVVDGESNNLFPDVSELDRTMGRVSLRKVFAGINNNDTESLMGSTVFISKNPDDPNVSALLFSTESHTDVRTNAANRIENYLAKGGQIAGTPLDTLWQGMKLIQVAMFKTDTESSVGDTIVLVSNEGLATEHEQYLRITKVETRIATLTVNNNQVEYKIATYSINDPLDRDFVGLSALQWYNGAKSPTIVRDTIVADTGKYYASVEIADDVSVNSFTIQAASIFSQLIPSSQTETPLVDLNALSENVALLAGNSGTITAPFTTNVNTNQSLYIGSGVLPGSVSFTLFGQAISDNGGTLRTVSGTQVGTIDYQTGHIVWTNAVGTGTATINFTFTPAAAPTQPFESYALPVTANNQGSNWTGVLLPIPAPGALSISFMAQGKFYTLKDNGTGRLVGANESVGTGSINYQTGSWLLTTGALPDVGTPILLLWGTPISTFTRANLPVLPAAIEFDLGQVAIAASSVTVTWLLEGVEKTATSNAQGQFTGDATGTINYASGTGKIIPAKLPQKNTAFNFAFNYGDPKTQTVSDVTPDSNNKLTFNIGTGSAIQPGSVELQIPVYEFETSSPDKFQIVTLFDVPLDANTGKLMNRLGVQQGVITYATGAVEVTPTLVTGRTITTYQPVTFYTST</sequence>
<dbReference type="RefSeq" id="WP_272654570.1">
    <property type="nucleotide sequence ID" value="NZ_CP085083.1"/>
</dbReference>
<proteinExistence type="predicted"/>
<dbReference type="Proteomes" id="UP001199528">
    <property type="component" value="Chromosome"/>
</dbReference>
<name>A0AAJ6P497_9GAMM</name>
<evidence type="ECO:0000313" key="2">
    <source>
        <dbReference type="Proteomes" id="UP001199528"/>
    </source>
</evidence>